<reference evidence="3" key="1">
    <citation type="submission" date="2020-11" db="EMBL/GenBank/DDBJ databases">
        <title>Azospira inquinata sp. nov.</title>
        <authorList>
            <person name="Moe W.M."/>
            <person name="Mikes M.C."/>
        </authorList>
    </citation>
    <scope>NUCLEOTIDE SEQUENCE</scope>
    <source>
        <strain evidence="3">Azo-3</strain>
    </source>
</reference>
<dbReference type="GO" id="GO:0005886">
    <property type="term" value="C:plasma membrane"/>
    <property type="evidence" value="ECO:0007669"/>
    <property type="project" value="UniProtKB-SubCell"/>
</dbReference>
<comment type="subunit">
    <text evidence="1">Homoheptamer.</text>
</comment>
<dbReference type="InterPro" id="IPR000595">
    <property type="entry name" value="cNMP-bd_dom"/>
</dbReference>
<keyword evidence="4" id="KW-1185">Reference proteome</keyword>
<comment type="function">
    <text evidence="1">Mechanosensitive channel that participates in the regulation of osmotic pressure changes within the cell, opening in response to stretch forces in the membrane lipid bilayer, without the need for other proteins. Contributes to normal resistance to hypoosmotic shock. Forms an ion channel of 1.0 nanosiemens conductance with a slight preference for anions.</text>
</comment>
<gene>
    <name evidence="3" type="ORF">Azoinq_10115</name>
</gene>
<dbReference type="CDD" id="cd00038">
    <property type="entry name" value="CAP_ED"/>
    <property type="match status" value="1"/>
</dbReference>
<keyword evidence="1" id="KW-0812">Transmembrane</keyword>
<evidence type="ECO:0000256" key="1">
    <source>
        <dbReference type="RuleBase" id="RU369025"/>
    </source>
</evidence>
<dbReference type="Pfam" id="PF00027">
    <property type="entry name" value="cNMP_binding"/>
    <property type="match status" value="1"/>
</dbReference>
<comment type="subcellular location">
    <subcellularLocation>
        <location evidence="1">Cell inner membrane</location>
        <topology evidence="1">Multi-pass membrane protein</topology>
    </subcellularLocation>
</comment>
<feature type="transmembrane region" description="Helical" evidence="1">
    <location>
        <begin position="17"/>
        <end position="35"/>
    </location>
</feature>
<dbReference type="InterPro" id="IPR006685">
    <property type="entry name" value="MscS_channel_2nd"/>
</dbReference>
<feature type="transmembrane region" description="Helical" evidence="1">
    <location>
        <begin position="42"/>
        <end position="65"/>
    </location>
</feature>
<dbReference type="InterPro" id="IPR049278">
    <property type="entry name" value="MS_channel_C"/>
</dbReference>
<protein>
    <recommendedName>
        <fullName evidence="1">Small-conductance mechanosensitive channel</fullName>
    </recommendedName>
</protein>
<dbReference type="Proteomes" id="UP000683428">
    <property type="component" value="Chromosome"/>
</dbReference>
<feature type="transmembrane region" description="Helical" evidence="1">
    <location>
        <begin position="77"/>
        <end position="97"/>
    </location>
</feature>
<dbReference type="RefSeq" id="WP_216129446.1">
    <property type="nucleotide sequence ID" value="NZ_CP064782.1"/>
</dbReference>
<evidence type="ECO:0000313" key="4">
    <source>
        <dbReference type="Proteomes" id="UP000683428"/>
    </source>
</evidence>
<keyword evidence="1" id="KW-1003">Cell membrane</keyword>
<dbReference type="Pfam" id="PF21082">
    <property type="entry name" value="MS_channel_3rd"/>
    <property type="match status" value="1"/>
</dbReference>
<dbReference type="PANTHER" id="PTHR30221:SF1">
    <property type="entry name" value="SMALL-CONDUCTANCE MECHANOSENSITIVE CHANNEL"/>
    <property type="match status" value="1"/>
</dbReference>
<dbReference type="InterPro" id="IPR045275">
    <property type="entry name" value="MscS_archaea/bacteria_type"/>
</dbReference>
<organism evidence="3 4">
    <name type="scientific">Azospira inquinata</name>
    <dbReference type="NCBI Taxonomy" id="2785627"/>
    <lineage>
        <taxon>Bacteria</taxon>
        <taxon>Pseudomonadati</taxon>
        <taxon>Pseudomonadota</taxon>
        <taxon>Betaproteobacteria</taxon>
        <taxon>Rhodocyclales</taxon>
        <taxon>Rhodocyclaceae</taxon>
        <taxon>Azospira</taxon>
    </lineage>
</organism>
<accession>A0A975SKW8</accession>
<keyword evidence="1" id="KW-0407">Ion channel</keyword>
<evidence type="ECO:0000313" key="3">
    <source>
        <dbReference type="EMBL" id="QWT48219.1"/>
    </source>
</evidence>
<dbReference type="KEGG" id="aiq:Azoinq_10115"/>
<dbReference type="PANTHER" id="PTHR30221">
    <property type="entry name" value="SMALL-CONDUCTANCE MECHANOSENSITIVE CHANNEL"/>
    <property type="match status" value="1"/>
</dbReference>
<keyword evidence="1" id="KW-1133">Transmembrane helix</keyword>
<feature type="domain" description="Cyclic nucleotide-binding" evidence="2">
    <location>
        <begin position="353"/>
        <end position="473"/>
    </location>
</feature>
<evidence type="ECO:0000259" key="2">
    <source>
        <dbReference type="PROSITE" id="PS50042"/>
    </source>
</evidence>
<dbReference type="SMART" id="SM00100">
    <property type="entry name" value="cNMP"/>
    <property type="match status" value="1"/>
</dbReference>
<keyword evidence="1" id="KW-0813">Transport</keyword>
<dbReference type="Pfam" id="PF00924">
    <property type="entry name" value="MS_channel_2nd"/>
    <property type="match status" value="1"/>
</dbReference>
<sequence length="510" mass="56507">MDELIKGMVSLSWWEDLPALLVAVALMAVLLWVFLPQRRHTIYNTLAFLAFCLIIDLAGAVLNVTGFTRVAHGLGEVALVGQGMAVIRLAGLLLFRLCLPLVGITTPGILEDVLAIFGYVVWGLIRLSIAGVDLSSLLTASAVVSAVLAFAMQDTLGNILGGIALQLDNSLEIGDWVRLDDLSGKVVEIQWRYTAIRTRNGETVVVPNSQLTKNRFVVLGDLSYPASGLRRWIWFGVDYGVSPTKVLGLVERVVANADIPGVAKSPAPNCVVMEFAPGYVHYALRYWLNDLLQDDPTDSAVRVHVLAALQRHGMRVAVPDHRIHLVKEGESHWERVASQERQRRLKALQGVELFSHLSETELSQLADRLIYAPFAKGDVMTQQGAVAHFLYLVTEGEAESWYQAEDGSRRLLMTIKPGEVFGELGLMTGTPRTSSVLARTDVEAYRLDKAGFEDIIHSRPEIAESLSHILARSQQQLEELRRQTPVLSSDEEKARRRADMLARIRQFFSL</sequence>
<feature type="transmembrane region" description="Helical" evidence="1">
    <location>
        <begin position="109"/>
        <end position="129"/>
    </location>
</feature>
<keyword evidence="1" id="KW-0472">Membrane</keyword>
<keyword evidence="1" id="KW-0406">Ion transport</keyword>
<proteinExistence type="inferred from homology"/>
<keyword evidence="1" id="KW-0997">Cell inner membrane</keyword>
<comment type="similarity">
    <text evidence="1">Belongs to the MscS (TC 1.A.23) family.</text>
</comment>
<name>A0A975SKW8_9RHOO</name>
<dbReference type="EMBL" id="CP064782">
    <property type="protein sequence ID" value="QWT48219.1"/>
    <property type="molecule type" value="Genomic_DNA"/>
</dbReference>
<dbReference type="PROSITE" id="PS50042">
    <property type="entry name" value="CNMP_BINDING_3"/>
    <property type="match status" value="1"/>
</dbReference>
<dbReference type="GO" id="GO:0008381">
    <property type="term" value="F:mechanosensitive monoatomic ion channel activity"/>
    <property type="evidence" value="ECO:0007669"/>
    <property type="project" value="InterPro"/>
</dbReference>
<dbReference type="AlphaFoldDB" id="A0A975SKW8"/>